<dbReference type="GO" id="GO:0030687">
    <property type="term" value="C:preribosome, large subunit precursor"/>
    <property type="evidence" value="ECO:0007669"/>
    <property type="project" value="TreeGrafter"/>
</dbReference>
<dbReference type="OrthoDB" id="20949at2759"/>
<dbReference type="Proteomes" id="UP000095023">
    <property type="component" value="Unassembled WGS sequence"/>
</dbReference>
<gene>
    <name evidence="3" type="ORF">CANCADRAFT_45200</name>
</gene>
<accession>A0A1E4TAC0</accession>
<organism evidence="3 4">
    <name type="scientific">Tortispora caseinolytica NRRL Y-17796</name>
    <dbReference type="NCBI Taxonomy" id="767744"/>
    <lineage>
        <taxon>Eukaryota</taxon>
        <taxon>Fungi</taxon>
        <taxon>Dikarya</taxon>
        <taxon>Ascomycota</taxon>
        <taxon>Saccharomycotina</taxon>
        <taxon>Trigonopsidomycetes</taxon>
        <taxon>Trigonopsidales</taxon>
        <taxon>Trigonopsidaceae</taxon>
        <taxon>Tortispora</taxon>
    </lineage>
</organism>
<reference evidence="4" key="1">
    <citation type="submission" date="2016-02" db="EMBL/GenBank/DDBJ databases">
        <title>Comparative genomics of biotechnologically important yeasts.</title>
        <authorList>
            <consortium name="DOE Joint Genome Institute"/>
            <person name="Riley R."/>
            <person name="Haridas S."/>
            <person name="Wolfe K.H."/>
            <person name="Lopes M.R."/>
            <person name="Hittinger C.T."/>
            <person name="Goker M."/>
            <person name="Salamov A."/>
            <person name="Wisecaver J."/>
            <person name="Long T.M."/>
            <person name="Aerts A.L."/>
            <person name="Barry K."/>
            <person name="Choi C."/>
            <person name="Clum A."/>
            <person name="Coughlan A.Y."/>
            <person name="Deshpande S."/>
            <person name="Douglass A.P."/>
            <person name="Hanson S.J."/>
            <person name="Klenk H.-P."/>
            <person name="Labutti K."/>
            <person name="Lapidus A."/>
            <person name="Lindquist E."/>
            <person name="Lipzen A."/>
            <person name="Meier-Kolthoff J.P."/>
            <person name="Ohm R.A."/>
            <person name="Otillar R.P."/>
            <person name="Pangilinan J."/>
            <person name="Peng Y."/>
            <person name="Rokas A."/>
            <person name="Rosa C.A."/>
            <person name="Scheuner C."/>
            <person name="Sibirny A.A."/>
            <person name="Slot J.C."/>
            <person name="Stielow J.B."/>
            <person name="Sun H."/>
            <person name="Kurtzman C.P."/>
            <person name="Blackwell M."/>
            <person name="Jeffries T.W."/>
            <person name="Grigoriev I.V."/>
        </authorList>
    </citation>
    <scope>NUCLEOTIDE SEQUENCE [LARGE SCALE GENOMIC DNA]</scope>
    <source>
        <strain evidence="4">NRRL Y-17796</strain>
    </source>
</reference>
<dbReference type="PANTHER" id="PTHR13245">
    <property type="entry name" value="RRP15-LIKE PROTEIN"/>
    <property type="match status" value="1"/>
</dbReference>
<dbReference type="PANTHER" id="PTHR13245:SF14">
    <property type="entry name" value="RRP15-LIKE PROTEIN"/>
    <property type="match status" value="1"/>
</dbReference>
<dbReference type="Pfam" id="PF07890">
    <property type="entry name" value="Rrp15p"/>
    <property type="match status" value="1"/>
</dbReference>
<name>A0A1E4TAC0_9ASCO</name>
<evidence type="ECO:0000313" key="4">
    <source>
        <dbReference type="Proteomes" id="UP000095023"/>
    </source>
</evidence>
<dbReference type="GO" id="GO:0000460">
    <property type="term" value="P:maturation of 5.8S rRNA"/>
    <property type="evidence" value="ECO:0007669"/>
    <property type="project" value="TreeGrafter"/>
</dbReference>
<feature type="region of interest" description="Disordered" evidence="2">
    <location>
        <begin position="1"/>
        <end position="100"/>
    </location>
</feature>
<proteinExistence type="inferred from homology"/>
<sequence length="254" mass="28572">MGQERKRRKQDNGNGKPKKSVTFATDLNGPETSLNDNSKRDREDEDEPGGVLNETEASAEGSDASDGEVDEESEGEVESEDDEAKESSDESESESDLEDYNSMMKTKAPKKNNSKESFSNAFSSLVSSHIKAHNRENPILIRSNAVAKLESQKMELKARRLLKLEEKQKKNRGHVSDLTYWYYNEDNNDTNGFEYEKVLKKTAQRGAVKLFNAVMAAQLRMTGASTKDIRGTDKRKEVLTDLSKQSFLEMVKNS</sequence>
<keyword evidence="4" id="KW-1185">Reference proteome</keyword>
<feature type="compositionally biased region" description="Polar residues" evidence="2">
    <location>
        <begin position="22"/>
        <end position="36"/>
    </location>
</feature>
<comment type="similarity">
    <text evidence="1">Belongs to the RRP15 family.</text>
</comment>
<dbReference type="EMBL" id="KV453843">
    <property type="protein sequence ID" value="ODV88700.1"/>
    <property type="molecule type" value="Genomic_DNA"/>
</dbReference>
<feature type="compositionally biased region" description="Acidic residues" evidence="2">
    <location>
        <begin position="63"/>
        <end position="99"/>
    </location>
</feature>
<dbReference type="AlphaFoldDB" id="A0A1E4TAC0"/>
<evidence type="ECO:0008006" key="5">
    <source>
        <dbReference type="Google" id="ProtNLM"/>
    </source>
</evidence>
<evidence type="ECO:0000313" key="3">
    <source>
        <dbReference type="EMBL" id="ODV88700.1"/>
    </source>
</evidence>
<dbReference type="GO" id="GO:0000470">
    <property type="term" value="P:maturation of LSU-rRNA"/>
    <property type="evidence" value="ECO:0007669"/>
    <property type="project" value="TreeGrafter"/>
</dbReference>
<evidence type="ECO:0000256" key="1">
    <source>
        <dbReference type="ARBA" id="ARBA00007462"/>
    </source>
</evidence>
<evidence type="ECO:0000256" key="2">
    <source>
        <dbReference type="SAM" id="MobiDB-lite"/>
    </source>
</evidence>
<protein>
    <recommendedName>
        <fullName evidence="5">Rrp15p-domain-containing protein</fullName>
    </recommendedName>
</protein>
<dbReference type="InterPro" id="IPR012459">
    <property type="entry name" value="Rrp15"/>
</dbReference>